<gene>
    <name evidence="2" type="ORF">B0I35DRAFT_440645</name>
</gene>
<evidence type="ECO:0000313" key="3">
    <source>
        <dbReference type="Proteomes" id="UP000813444"/>
    </source>
</evidence>
<keyword evidence="3" id="KW-1185">Reference proteome</keyword>
<sequence>MPLWIVYHPEDTFVDTASKEAFSKDITSYYTKNDIPAFYVVVNFIAIPTGSTWVGGKIPEKPFIRLTIDHLARTVPPERFQPMTAHLNALMKPHITDKGYDHEFHITQSEKDLWRINGLIPPPFESEARETWFRLDKPVPYEGHPEFA</sequence>
<accession>A0A8K0SHB0</accession>
<dbReference type="EMBL" id="JAGPNK010000013">
    <property type="protein sequence ID" value="KAH7309800.1"/>
    <property type="molecule type" value="Genomic_DNA"/>
</dbReference>
<proteinExistence type="predicted"/>
<dbReference type="InterPro" id="IPR014347">
    <property type="entry name" value="Tautomerase/MIF_sf"/>
</dbReference>
<dbReference type="InterPro" id="IPR028116">
    <property type="entry name" value="Cis-CaaD-like"/>
</dbReference>
<comment type="caution">
    <text evidence="2">The sequence shown here is derived from an EMBL/GenBank/DDBJ whole genome shotgun (WGS) entry which is preliminary data.</text>
</comment>
<name>A0A8K0SHB0_9HYPO</name>
<protein>
    <submittedName>
        <fullName evidence="2">Oxalocrotonate tautomerase</fullName>
    </submittedName>
</protein>
<dbReference type="Gene3D" id="3.30.429.10">
    <property type="entry name" value="Macrophage Migration Inhibitory Factor"/>
    <property type="match status" value="1"/>
</dbReference>
<evidence type="ECO:0000313" key="2">
    <source>
        <dbReference type="EMBL" id="KAH7309800.1"/>
    </source>
</evidence>
<dbReference type="Proteomes" id="UP000813444">
    <property type="component" value="Unassembled WGS sequence"/>
</dbReference>
<dbReference type="AlphaFoldDB" id="A0A8K0SHB0"/>
<feature type="domain" description="Tautomerase cis-CaaD-like" evidence="1">
    <location>
        <begin position="1"/>
        <end position="136"/>
    </location>
</feature>
<dbReference type="Pfam" id="PF14832">
    <property type="entry name" value="Tautomerase_3"/>
    <property type="match status" value="1"/>
</dbReference>
<reference evidence="2" key="1">
    <citation type="journal article" date="2021" name="Nat. Commun.">
        <title>Genetic determinants of endophytism in the Arabidopsis root mycobiome.</title>
        <authorList>
            <person name="Mesny F."/>
            <person name="Miyauchi S."/>
            <person name="Thiergart T."/>
            <person name="Pickel B."/>
            <person name="Atanasova L."/>
            <person name="Karlsson M."/>
            <person name="Huettel B."/>
            <person name="Barry K.W."/>
            <person name="Haridas S."/>
            <person name="Chen C."/>
            <person name="Bauer D."/>
            <person name="Andreopoulos W."/>
            <person name="Pangilinan J."/>
            <person name="LaButti K."/>
            <person name="Riley R."/>
            <person name="Lipzen A."/>
            <person name="Clum A."/>
            <person name="Drula E."/>
            <person name="Henrissat B."/>
            <person name="Kohler A."/>
            <person name="Grigoriev I.V."/>
            <person name="Martin F.M."/>
            <person name="Hacquard S."/>
        </authorList>
    </citation>
    <scope>NUCLEOTIDE SEQUENCE</scope>
    <source>
        <strain evidence="2">MPI-CAGE-CH-0235</strain>
    </source>
</reference>
<dbReference type="OrthoDB" id="2129288at2759"/>
<organism evidence="2 3">
    <name type="scientific">Stachybotrys elegans</name>
    <dbReference type="NCBI Taxonomy" id="80388"/>
    <lineage>
        <taxon>Eukaryota</taxon>
        <taxon>Fungi</taxon>
        <taxon>Dikarya</taxon>
        <taxon>Ascomycota</taxon>
        <taxon>Pezizomycotina</taxon>
        <taxon>Sordariomycetes</taxon>
        <taxon>Hypocreomycetidae</taxon>
        <taxon>Hypocreales</taxon>
        <taxon>Stachybotryaceae</taxon>
        <taxon>Stachybotrys</taxon>
    </lineage>
</organism>
<evidence type="ECO:0000259" key="1">
    <source>
        <dbReference type="Pfam" id="PF14832"/>
    </source>
</evidence>